<gene>
    <name evidence="1" type="ORF">METZ01_LOCUS267211</name>
</gene>
<dbReference type="EMBL" id="UINC01075810">
    <property type="protein sequence ID" value="SVC14357.1"/>
    <property type="molecule type" value="Genomic_DNA"/>
</dbReference>
<organism evidence="1">
    <name type="scientific">marine metagenome</name>
    <dbReference type="NCBI Taxonomy" id="408172"/>
    <lineage>
        <taxon>unclassified sequences</taxon>
        <taxon>metagenomes</taxon>
        <taxon>ecological metagenomes</taxon>
    </lineage>
</organism>
<evidence type="ECO:0000313" key="1">
    <source>
        <dbReference type="EMBL" id="SVC14357.1"/>
    </source>
</evidence>
<name>A0A382JTR1_9ZZZZ</name>
<sequence>MKFKEYLQINADDSIEQVMNGEWISKSRSTWKASDDEDNTIEIHNDGHDPELNGESWTVHTNTFAPKAFAYFTQQFITEVRPAELSYARTRIYPSTSN</sequence>
<dbReference type="AlphaFoldDB" id="A0A382JTR1"/>
<proteinExistence type="predicted"/>
<reference evidence="1" key="1">
    <citation type="submission" date="2018-05" db="EMBL/GenBank/DDBJ databases">
        <authorList>
            <person name="Lanie J.A."/>
            <person name="Ng W.-L."/>
            <person name="Kazmierczak K.M."/>
            <person name="Andrzejewski T.M."/>
            <person name="Davidsen T.M."/>
            <person name="Wayne K.J."/>
            <person name="Tettelin H."/>
            <person name="Glass J.I."/>
            <person name="Rusch D."/>
            <person name="Podicherti R."/>
            <person name="Tsui H.-C.T."/>
            <person name="Winkler M.E."/>
        </authorList>
    </citation>
    <scope>NUCLEOTIDE SEQUENCE</scope>
</reference>
<protein>
    <submittedName>
        <fullName evidence="1">Uncharacterized protein</fullName>
    </submittedName>
</protein>
<accession>A0A382JTR1</accession>